<accession>A0A4R3LTL8</accession>
<comment type="caution">
    <text evidence="2">The sequence shown here is derived from an EMBL/GenBank/DDBJ whole genome shotgun (WGS) entry which is preliminary data.</text>
</comment>
<reference evidence="2 3" key="1">
    <citation type="submission" date="2019-03" db="EMBL/GenBank/DDBJ databases">
        <title>Genomic Encyclopedia of Type Strains, Phase IV (KMG-IV): sequencing the most valuable type-strain genomes for metagenomic binning, comparative biology and taxonomic classification.</title>
        <authorList>
            <person name="Goeker M."/>
        </authorList>
    </citation>
    <scope>NUCLEOTIDE SEQUENCE [LARGE SCALE GENOMIC DNA]</scope>
    <source>
        <strain evidence="2 3">DSM 9035</strain>
    </source>
</reference>
<organism evidence="2 3">
    <name type="scientific">Aquabacter spiritensis</name>
    <dbReference type="NCBI Taxonomy" id="933073"/>
    <lineage>
        <taxon>Bacteria</taxon>
        <taxon>Pseudomonadati</taxon>
        <taxon>Pseudomonadota</taxon>
        <taxon>Alphaproteobacteria</taxon>
        <taxon>Hyphomicrobiales</taxon>
        <taxon>Xanthobacteraceae</taxon>
        <taxon>Aquabacter</taxon>
    </lineage>
</organism>
<dbReference type="EMBL" id="SMAI01000008">
    <property type="protein sequence ID" value="TCT03910.1"/>
    <property type="molecule type" value="Genomic_DNA"/>
</dbReference>
<sequence length="158" mass="17231">MSDIAPTPIPQDPDLIAKIEAILNELLDATGASRGTLRADDPARGWQADTPCAEVLRHGAPTMMNDASVNHRAAGTIQWIIKTGQILKQEDLTKVEADPPWQLMQVFKAKSQMVGPVYKGDWVYGWVSAHDVTGPRPWTEKDDAAMKAAIAKVTALVF</sequence>
<dbReference type="InterPro" id="IPR003018">
    <property type="entry name" value="GAF"/>
</dbReference>
<name>A0A4R3LTL8_9HYPH</name>
<dbReference type="Gene3D" id="3.30.450.40">
    <property type="match status" value="1"/>
</dbReference>
<keyword evidence="3" id="KW-1185">Reference proteome</keyword>
<dbReference type="SUPFAM" id="SSF55781">
    <property type="entry name" value="GAF domain-like"/>
    <property type="match status" value="1"/>
</dbReference>
<proteinExistence type="predicted"/>
<evidence type="ECO:0000313" key="3">
    <source>
        <dbReference type="Proteomes" id="UP000294664"/>
    </source>
</evidence>
<dbReference type="Proteomes" id="UP000294664">
    <property type="component" value="Unassembled WGS sequence"/>
</dbReference>
<dbReference type="OrthoDB" id="6836758at2"/>
<dbReference type="AlphaFoldDB" id="A0A4R3LTL8"/>
<feature type="domain" description="GAF" evidence="1">
    <location>
        <begin position="14"/>
        <end position="149"/>
    </location>
</feature>
<dbReference type="RefSeq" id="WP_132032185.1">
    <property type="nucleotide sequence ID" value="NZ_SMAI01000008.1"/>
</dbReference>
<dbReference type="Pfam" id="PF01590">
    <property type="entry name" value="GAF"/>
    <property type="match status" value="1"/>
</dbReference>
<gene>
    <name evidence="2" type="ORF">EDC64_10876</name>
</gene>
<evidence type="ECO:0000259" key="1">
    <source>
        <dbReference type="Pfam" id="PF01590"/>
    </source>
</evidence>
<dbReference type="InterPro" id="IPR029016">
    <property type="entry name" value="GAF-like_dom_sf"/>
</dbReference>
<evidence type="ECO:0000313" key="2">
    <source>
        <dbReference type="EMBL" id="TCT03910.1"/>
    </source>
</evidence>
<protein>
    <submittedName>
        <fullName evidence="2">GAF domain-containing protein</fullName>
    </submittedName>
</protein>